<evidence type="ECO:0000313" key="1">
    <source>
        <dbReference type="EMBL" id="KAG2333273.1"/>
    </source>
</evidence>
<dbReference type="EMBL" id="JAAMPC010000001">
    <property type="protein sequence ID" value="KAG2333273.1"/>
    <property type="molecule type" value="Genomic_DNA"/>
</dbReference>
<reference evidence="1 2" key="1">
    <citation type="submission" date="2020-02" db="EMBL/GenBank/DDBJ databases">
        <authorList>
            <person name="Ma Q."/>
            <person name="Huang Y."/>
            <person name="Song X."/>
            <person name="Pei D."/>
        </authorList>
    </citation>
    <scope>NUCLEOTIDE SEQUENCE [LARGE SCALE GENOMIC DNA]</scope>
    <source>
        <strain evidence="1">Sxm20200214</strain>
        <tissue evidence="1">Leaf</tissue>
    </source>
</reference>
<evidence type="ECO:0000313" key="2">
    <source>
        <dbReference type="Proteomes" id="UP000886595"/>
    </source>
</evidence>
<keyword evidence="2" id="KW-1185">Reference proteome</keyword>
<name>A0A8X7WLY7_BRACI</name>
<dbReference type="Proteomes" id="UP000886595">
    <property type="component" value="Unassembled WGS sequence"/>
</dbReference>
<comment type="caution">
    <text evidence="1">The sequence shown here is derived from an EMBL/GenBank/DDBJ whole genome shotgun (WGS) entry which is preliminary data.</text>
</comment>
<organism evidence="1 2">
    <name type="scientific">Brassica carinata</name>
    <name type="common">Ethiopian mustard</name>
    <name type="synonym">Abyssinian cabbage</name>
    <dbReference type="NCBI Taxonomy" id="52824"/>
    <lineage>
        <taxon>Eukaryota</taxon>
        <taxon>Viridiplantae</taxon>
        <taxon>Streptophyta</taxon>
        <taxon>Embryophyta</taxon>
        <taxon>Tracheophyta</taxon>
        <taxon>Spermatophyta</taxon>
        <taxon>Magnoliopsida</taxon>
        <taxon>eudicotyledons</taxon>
        <taxon>Gunneridae</taxon>
        <taxon>Pentapetalae</taxon>
        <taxon>rosids</taxon>
        <taxon>malvids</taxon>
        <taxon>Brassicales</taxon>
        <taxon>Brassicaceae</taxon>
        <taxon>Brassiceae</taxon>
        <taxon>Brassica</taxon>
    </lineage>
</organism>
<proteinExistence type="predicted"/>
<sequence length="98" mass="10480">MVRIASTTESMTVRVLFLSFDSCNIVYGPSLSKIRALSLSSSDDLSNISAKQARYSVGSNPAPIGKGDLLSSTEGVKMTMTGCSCVTYLVNAMETRFI</sequence>
<dbReference type="AlphaFoldDB" id="A0A8X7WLY7"/>
<gene>
    <name evidence="1" type="ORF">Bca52824_004453</name>
</gene>
<protein>
    <submittedName>
        <fullName evidence="1">Uncharacterized protein</fullName>
    </submittedName>
</protein>
<accession>A0A8X7WLY7</accession>